<dbReference type="InterPro" id="IPR000330">
    <property type="entry name" value="SNF2_N"/>
</dbReference>
<organism evidence="7 8">
    <name type="scientific">Coemansia asiatica</name>
    <dbReference type="NCBI Taxonomy" id="1052880"/>
    <lineage>
        <taxon>Eukaryota</taxon>
        <taxon>Fungi</taxon>
        <taxon>Fungi incertae sedis</taxon>
        <taxon>Zoopagomycota</taxon>
        <taxon>Kickxellomycotina</taxon>
        <taxon>Kickxellomycetes</taxon>
        <taxon>Kickxellales</taxon>
        <taxon>Kickxellaceae</taxon>
        <taxon>Coemansia</taxon>
    </lineage>
</organism>
<feature type="compositionally biased region" description="Polar residues" evidence="4">
    <location>
        <begin position="474"/>
        <end position="502"/>
    </location>
</feature>
<evidence type="ECO:0000313" key="7">
    <source>
        <dbReference type="EMBL" id="KAJ1641952.1"/>
    </source>
</evidence>
<feature type="compositionally biased region" description="Polar residues" evidence="4">
    <location>
        <begin position="106"/>
        <end position="115"/>
    </location>
</feature>
<feature type="compositionally biased region" description="Low complexity" evidence="4">
    <location>
        <begin position="599"/>
        <end position="622"/>
    </location>
</feature>
<feature type="compositionally biased region" description="Basic residues" evidence="4">
    <location>
        <begin position="560"/>
        <end position="578"/>
    </location>
</feature>
<dbReference type="CDD" id="cd18793">
    <property type="entry name" value="SF2_C_SNF"/>
    <property type="match status" value="1"/>
</dbReference>
<sequence>RQKQPPYSDSIDVEDFVDDRSQSRNPVSLALAPQQISSAIAPRLTSLYSNTNGYVAGSTETTTTAPNPLLSHTGVHSGYHAATSASGPYQPPPLLPTTEEPATALSSNSANPPQSRMSMIGQLKSVLQVSSGSAYFRNATALQIPATLYNRTDSSIEVDVYDNKGQIIGILEQSVAKNIFMLLAEKEIKVLGMVQGPLKGCYVAHIMLSFYVEQHLASDFNRMLQMTGLYLDQSSSEAQSTLRDLSQDVNVLTRGMNYVAKDPTRDNNGLLALDANSDTSVPSVFREMNFKVPREGGGRGGGSDFWAKVKTKRNKQALPQTMVVEKVTAPLEDGKTRLANIKSTFVTQLDLPEMDPPVQVRTPLRRHQKQALYFMVHRETPDVDIQLFSEGGASLFPKLWVPTDIGPGTSGSARHEFRHALTNIRCIQKPESVLGGILADDMGLGKTLSVISLVLKVPALWKLGSRLKFVDENGSSNADNTIVSDSGSSQRAKTTPAASHQSPRAKGMHKSRRPVGRIISDGGKSARLEDQKDGNGRLAGFGVIIDSSDDSDSFTDISRSKKKRQKQKQMQKQKQKHSLVKDLPISDTESLTSDPLAPPLAQAQAQAIDSSSVSSLSSASLESSDDDFCESESEGNNDYQQYIPDDRPMTPPPEFDNMATRRKEECDHRFSRNYHGRYAGATLIVCPVSTIGNWIDQVLSHVRSQSLRVYAYHGSSRVRNPKKLCQYDIVLTTYNVVQSEFNKERKQMIVEGDDSTEVRPIFDSSSEEESNTKLYQIPDNPYVSPLQAVHWHRVVLDEAQAIKERRTICSQAASALTASRRWCLTGTPIQNRLDDLYSLLRFLHAAPLSNWKVWLTYIAAPFHEDIREYIDTDNVGNMVKTNVGAYRVQRLMQTICLRRMKNQVDTKTNRRMVELPPKFEVIRWLELSEGERRLYQMAEDMARRKYRQMSQNGTLLKNYMHILKIILRLRQLCTHPKLWSNDKWKEAKVLGADAEISAQVSANLSASPNEDSRVSNDIDSSETEYKPKAEVKLKAETKPQIKPESKPHIKPETKPRIKPETKAETKTMEVDSNSGLDSNSSFEPSDRMSAVDLCSMVMADSSSASQLQQTSLYEFWAKQSSIWGELVKCDYCDRRALPPSLLECMHAFQPNDHPGPSVTRCGHICCHQCCMSLFDLGDSSTMTECVLCGDMLGRQDVVALPARVLFSSIPEERPAQPVPEVVQLEENADGSDYQELNRLCQEHNSSTKAATLIQDIKKIRSRQWISDAHFAVDQNDPRVESRKEELEQFQEMREKCVVFSQWTGMLDIIEPLLRDNDIRFTRLDGKMTRNAREENLRVFKNDPEVEVFLISLRAGGFGLNLTHATHVFLMDAFWNPSVENQAIDRIYRLGQRCPITVTRYFIKDSIEEKIMKLQRRKARIVDISLMDSSRNRGLSSIDDNDEDEALALTTGTHSRQQRLDDLNLLFG</sequence>
<protein>
    <submittedName>
        <fullName evidence="7">Uncharacterized protein</fullName>
    </submittedName>
</protein>
<comment type="caution">
    <text evidence="7">The sequence shown here is derived from an EMBL/GenBank/DDBJ whole genome shotgun (WGS) entry which is preliminary data.</text>
</comment>
<dbReference type="Proteomes" id="UP001145021">
    <property type="component" value="Unassembled WGS sequence"/>
</dbReference>
<dbReference type="SMART" id="SM00490">
    <property type="entry name" value="HELICc"/>
    <property type="match status" value="1"/>
</dbReference>
<keyword evidence="8" id="KW-1185">Reference proteome</keyword>
<keyword evidence="2" id="KW-0378">Hydrolase</keyword>
<evidence type="ECO:0000256" key="3">
    <source>
        <dbReference type="ARBA" id="ARBA00022840"/>
    </source>
</evidence>
<dbReference type="GO" id="GO:0006281">
    <property type="term" value="P:DNA repair"/>
    <property type="evidence" value="ECO:0007669"/>
    <property type="project" value="TreeGrafter"/>
</dbReference>
<dbReference type="PANTHER" id="PTHR45626:SF52">
    <property type="entry name" value="SINGLE-STRANDED DNA-DEPENDENT ATPASE (EUROFUNG)"/>
    <property type="match status" value="1"/>
</dbReference>
<dbReference type="InterPro" id="IPR049730">
    <property type="entry name" value="SNF2/RAD54-like_C"/>
</dbReference>
<feature type="compositionally biased region" description="Basic and acidic residues" evidence="4">
    <location>
        <begin position="524"/>
        <end position="534"/>
    </location>
</feature>
<proteinExistence type="predicted"/>
<dbReference type="EMBL" id="JANBOH010000540">
    <property type="protein sequence ID" value="KAJ1641952.1"/>
    <property type="molecule type" value="Genomic_DNA"/>
</dbReference>
<keyword evidence="1" id="KW-0547">Nucleotide-binding</keyword>
<feature type="compositionally biased region" description="Basic residues" evidence="4">
    <location>
        <begin position="506"/>
        <end position="515"/>
    </location>
</feature>
<reference evidence="7" key="1">
    <citation type="submission" date="2022-07" db="EMBL/GenBank/DDBJ databases">
        <title>Phylogenomic reconstructions and comparative analyses of Kickxellomycotina fungi.</title>
        <authorList>
            <person name="Reynolds N.K."/>
            <person name="Stajich J.E."/>
            <person name="Barry K."/>
            <person name="Grigoriev I.V."/>
            <person name="Crous P."/>
            <person name="Smith M.E."/>
        </authorList>
    </citation>
    <scope>NUCLEOTIDE SEQUENCE</scope>
    <source>
        <strain evidence="7">NBRC 105413</strain>
    </source>
</reference>
<dbReference type="GO" id="GO:0005524">
    <property type="term" value="F:ATP binding"/>
    <property type="evidence" value="ECO:0007669"/>
    <property type="project" value="UniProtKB-KW"/>
</dbReference>
<feature type="region of interest" description="Disordered" evidence="4">
    <location>
        <begin position="1002"/>
        <end position="1084"/>
    </location>
</feature>
<feature type="domain" description="Helicase ATP-binding" evidence="5">
    <location>
        <begin position="682"/>
        <end position="846"/>
    </location>
</feature>
<feature type="region of interest" description="Disordered" evidence="4">
    <location>
        <begin position="81"/>
        <end position="115"/>
    </location>
</feature>
<dbReference type="Gene3D" id="3.40.50.10810">
    <property type="entry name" value="Tandem AAA-ATPase domain"/>
    <property type="match status" value="2"/>
</dbReference>
<dbReference type="GO" id="GO:0005634">
    <property type="term" value="C:nucleus"/>
    <property type="evidence" value="ECO:0007669"/>
    <property type="project" value="TreeGrafter"/>
</dbReference>
<dbReference type="GO" id="GO:0008094">
    <property type="term" value="F:ATP-dependent activity, acting on DNA"/>
    <property type="evidence" value="ECO:0007669"/>
    <property type="project" value="TreeGrafter"/>
</dbReference>
<dbReference type="SMART" id="SM00487">
    <property type="entry name" value="DEXDc"/>
    <property type="match status" value="1"/>
</dbReference>
<dbReference type="GO" id="GO:0016787">
    <property type="term" value="F:hydrolase activity"/>
    <property type="evidence" value="ECO:0007669"/>
    <property type="project" value="UniProtKB-KW"/>
</dbReference>
<feature type="region of interest" description="Disordered" evidence="4">
    <location>
        <begin position="551"/>
        <end position="651"/>
    </location>
</feature>
<evidence type="ECO:0000259" key="5">
    <source>
        <dbReference type="PROSITE" id="PS51192"/>
    </source>
</evidence>
<dbReference type="Pfam" id="PF00176">
    <property type="entry name" value="SNF2-rel_dom"/>
    <property type="match status" value="1"/>
</dbReference>
<dbReference type="PANTHER" id="PTHR45626">
    <property type="entry name" value="TRANSCRIPTION TERMINATION FACTOR 2-RELATED"/>
    <property type="match status" value="1"/>
</dbReference>
<dbReference type="PROSITE" id="PS51194">
    <property type="entry name" value="HELICASE_CTER"/>
    <property type="match status" value="1"/>
</dbReference>
<keyword evidence="3" id="KW-0067">ATP-binding</keyword>
<dbReference type="InterPro" id="IPR027417">
    <property type="entry name" value="P-loop_NTPase"/>
</dbReference>
<dbReference type="InterPro" id="IPR050628">
    <property type="entry name" value="SNF2_RAD54_helicase_TF"/>
</dbReference>
<dbReference type="InterPro" id="IPR038718">
    <property type="entry name" value="SNF2-like_sf"/>
</dbReference>
<accession>A0A9W7XEQ3</accession>
<feature type="compositionally biased region" description="Low complexity" evidence="4">
    <location>
        <begin position="96"/>
        <end position="105"/>
    </location>
</feature>
<feature type="compositionally biased region" description="Basic and acidic residues" evidence="4">
    <location>
        <begin position="1023"/>
        <end position="1069"/>
    </location>
</feature>
<evidence type="ECO:0000256" key="4">
    <source>
        <dbReference type="SAM" id="MobiDB-lite"/>
    </source>
</evidence>
<name>A0A9W7XEQ3_9FUNG</name>
<evidence type="ECO:0000259" key="6">
    <source>
        <dbReference type="PROSITE" id="PS51194"/>
    </source>
</evidence>
<dbReference type="Pfam" id="PF00271">
    <property type="entry name" value="Helicase_C"/>
    <property type="match status" value="1"/>
</dbReference>
<evidence type="ECO:0000256" key="1">
    <source>
        <dbReference type="ARBA" id="ARBA00022741"/>
    </source>
</evidence>
<gene>
    <name evidence="7" type="ORF">LPJ64_006148</name>
</gene>
<feature type="compositionally biased region" description="Acidic residues" evidence="4">
    <location>
        <begin position="623"/>
        <end position="635"/>
    </location>
</feature>
<feature type="region of interest" description="Disordered" evidence="4">
    <location>
        <begin position="1"/>
        <end position="27"/>
    </location>
</feature>
<feature type="non-terminal residue" evidence="7">
    <location>
        <position position="1"/>
    </location>
</feature>
<evidence type="ECO:0000256" key="2">
    <source>
        <dbReference type="ARBA" id="ARBA00022801"/>
    </source>
</evidence>
<dbReference type="PROSITE" id="PS51192">
    <property type="entry name" value="HELICASE_ATP_BIND_1"/>
    <property type="match status" value="1"/>
</dbReference>
<evidence type="ECO:0000313" key="8">
    <source>
        <dbReference type="Proteomes" id="UP001145021"/>
    </source>
</evidence>
<dbReference type="CDD" id="cd18008">
    <property type="entry name" value="DEXDc_SHPRH-like"/>
    <property type="match status" value="1"/>
</dbReference>
<dbReference type="InterPro" id="IPR001650">
    <property type="entry name" value="Helicase_C-like"/>
</dbReference>
<dbReference type="SUPFAM" id="SSF52540">
    <property type="entry name" value="P-loop containing nucleoside triphosphate hydrolases"/>
    <property type="match status" value="2"/>
</dbReference>
<dbReference type="InterPro" id="IPR014001">
    <property type="entry name" value="Helicase_ATP-bd"/>
</dbReference>
<feature type="compositionally biased region" description="Polar residues" evidence="4">
    <location>
        <begin position="1070"/>
        <end position="1083"/>
    </location>
</feature>
<feature type="region of interest" description="Disordered" evidence="4">
    <location>
        <begin position="474"/>
        <end position="534"/>
    </location>
</feature>
<dbReference type="Gene3D" id="3.40.50.300">
    <property type="entry name" value="P-loop containing nucleotide triphosphate hydrolases"/>
    <property type="match status" value="2"/>
</dbReference>
<feature type="domain" description="Helicase C-terminal" evidence="6">
    <location>
        <begin position="1285"/>
        <end position="1429"/>
    </location>
</feature>